<dbReference type="AlphaFoldDB" id="A0A517QGU5"/>
<name>A0A517QGU5_9PLAN</name>
<gene>
    <name evidence="1" type="ORF">Mal48_00800</name>
</gene>
<accession>A0A517QGU5</accession>
<sequence length="121" mass="13703">MSLKSWLKHAFAVDTDTAPPTEKELVLVERLCQEVVRRHMTLPAVTLLQSARPLNYLGSQLMQFFLPFVSAVTNADEYAIMAKFLERRDSVDILCDTLERLDQQATQRDKENTASASEESA</sequence>
<proteinExistence type="predicted"/>
<organism evidence="1 2">
    <name type="scientific">Thalassoglobus polymorphus</name>
    <dbReference type="NCBI Taxonomy" id="2527994"/>
    <lineage>
        <taxon>Bacteria</taxon>
        <taxon>Pseudomonadati</taxon>
        <taxon>Planctomycetota</taxon>
        <taxon>Planctomycetia</taxon>
        <taxon>Planctomycetales</taxon>
        <taxon>Planctomycetaceae</taxon>
        <taxon>Thalassoglobus</taxon>
    </lineage>
</organism>
<evidence type="ECO:0000313" key="2">
    <source>
        <dbReference type="Proteomes" id="UP000315724"/>
    </source>
</evidence>
<dbReference type="EMBL" id="CP036267">
    <property type="protein sequence ID" value="QDT30852.1"/>
    <property type="molecule type" value="Genomic_DNA"/>
</dbReference>
<dbReference type="KEGG" id="tpol:Mal48_00800"/>
<dbReference type="Proteomes" id="UP000315724">
    <property type="component" value="Chromosome"/>
</dbReference>
<reference evidence="1 2" key="1">
    <citation type="submission" date="2019-02" db="EMBL/GenBank/DDBJ databases">
        <title>Deep-cultivation of Planctomycetes and their phenomic and genomic characterization uncovers novel biology.</title>
        <authorList>
            <person name="Wiegand S."/>
            <person name="Jogler M."/>
            <person name="Boedeker C."/>
            <person name="Pinto D."/>
            <person name="Vollmers J."/>
            <person name="Rivas-Marin E."/>
            <person name="Kohn T."/>
            <person name="Peeters S.H."/>
            <person name="Heuer A."/>
            <person name="Rast P."/>
            <person name="Oberbeckmann S."/>
            <person name="Bunk B."/>
            <person name="Jeske O."/>
            <person name="Meyerdierks A."/>
            <person name="Storesund J.E."/>
            <person name="Kallscheuer N."/>
            <person name="Luecker S."/>
            <person name="Lage O.M."/>
            <person name="Pohl T."/>
            <person name="Merkel B.J."/>
            <person name="Hornburger P."/>
            <person name="Mueller R.-W."/>
            <person name="Bruemmer F."/>
            <person name="Labrenz M."/>
            <person name="Spormann A.M."/>
            <person name="Op den Camp H."/>
            <person name="Overmann J."/>
            <person name="Amann R."/>
            <person name="Jetten M.S.M."/>
            <person name="Mascher T."/>
            <person name="Medema M.H."/>
            <person name="Devos D.P."/>
            <person name="Kaster A.-K."/>
            <person name="Ovreas L."/>
            <person name="Rohde M."/>
            <person name="Galperin M.Y."/>
            <person name="Jogler C."/>
        </authorList>
    </citation>
    <scope>NUCLEOTIDE SEQUENCE [LARGE SCALE GENOMIC DNA]</scope>
    <source>
        <strain evidence="1 2">Mal48</strain>
    </source>
</reference>
<dbReference type="RefSeq" id="WP_145195082.1">
    <property type="nucleotide sequence ID" value="NZ_CP036267.1"/>
</dbReference>
<protein>
    <submittedName>
        <fullName evidence="1">Uncharacterized protein</fullName>
    </submittedName>
</protein>
<keyword evidence="2" id="KW-1185">Reference proteome</keyword>
<evidence type="ECO:0000313" key="1">
    <source>
        <dbReference type="EMBL" id="QDT30852.1"/>
    </source>
</evidence>
<dbReference type="OrthoDB" id="289760at2"/>